<gene>
    <name evidence="1" type="ORF">SEVIR_3G415433v2</name>
</gene>
<keyword evidence="2" id="KW-1185">Reference proteome</keyword>
<dbReference type="EMBL" id="CM016554">
    <property type="protein sequence ID" value="TKW29731.1"/>
    <property type="molecule type" value="Genomic_DNA"/>
</dbReference>
<dbReference type="Gramene" id="TKW29731">
    <property type="protein sequence ID" value="TKW29731"/>
    <property type="gene ID" value="SEVIR_3G415433v2"/>
</dbReference>
<sequence>MVNLDLCSQMHPRTLRLDQVFGLIQNDIITRRRPCGTPLLGDELHVS</sequence>
<evidence type="ECO:0000313" key="1">
    <source>
        <dbReference type="EMBL" id="TKW29731.1"/>
    </source>
</evidence>
<dbReference type="AlphaFoldDB" id="A0A4U6VJA3"/>
<accession>A0A4U6VJA3</accession>
<dbReference type="Proteomes" id="UP000298652">
    <property type="component" value="Chromosome 3"/>
</dbReference>
<evidence type="ECO:0000313" key="2">
    <source>
        <dbReference type="Proteomes" id="UP000298652"/>
    </source>
</evidence>
<proteinExistence type="predicted"/>
<organism evidence="1 2">
    <name type="scientific">Setaria viridis</name>
    <name type="common">Green bristlegrass</name>
    <name type="synonym">Setaria italica subsp. viridis</name>
    <dbReference type="NCBI Taxonomy" id="4556"/>
    <lineage>
        <taxon>Eukaryota</taxon>
        <taxon>Viridiplantae</taxon>
        <taxon>Streptophyta</taxon>
        <taxon>Embryophyta</taxon>
        <taxon>Tracheophyta</taxon>
        <taxon>Spermatophyta</taxon>
        <taxon>Magnoliopsida</taxon>
        <taxon>Liliopsida</taxon>
        <taxon>Poales</taxon>
        <taxon>Poaceae</taxon>
        <taxon>PACMAD clade</taxon>
        <taxon>Panicoideae</taxon>
        <taxon>Panicodae</taxon>
        <taxon>Paniceae</taxon>
        <taxon>Cenchrinae</taxon>
        <taxon>Setaria</taxon>
    </lineage>
</organism>
<protein>
    <submittedName>
        <fullName evidence="1">Uncharacterized protein</fullName>
    </submittedName>
</protein>
<reference evidence="1" key="1">
    <citation type="submission" date="2019-03" db="EMBL/GenBank/DDBJ databases">
        <title>WGS assembly of Setaria viridis.</title>
        <authorList>
            <person name="Huang P."/>
            <person name="Jenkins J."/>
            <person name="Grimwood J."/>
            <person name="Barry K."/>
            <person name="Healey A."/>
            <person name="Mamidi S."/>
            <person name="Sreedasyam A."/>
            <person name="Shu S."/>
            <person name="Feldman M."/>
            <person name="Wu J."/>
            <person name="Yu Y."/>
            <person name="Chen C."/>
            <person name="Johnson J."/>
            <person name="Rokhsar D."/>
            <person name="Baxter I."/>
            <person name="Schmutz J."/>
            <person name="Brutnell T."/>
            <person name="Kellogg E."/>
        </authorList>
    </citation>
    <scope>NUCLEOTIDE SEQUENCE [LARGE SCALE GENOMIC DNA]</scope>
</reference>
<name>A0A4U6VJA3_SETVI</name>